<proteinExistence type="predicted"/>
<accession>A0A6S5UIU5</accession>
<protein>
    <submittedName>
        <fullName evidence="1">Membrane protein</fullName>
    </submittedName>
</protein>
<evidence type="ECO:0000313" key="2">
    <source>
        <dbReference type="Proteomes" id="UP000515756"/>
    </source>
</evidence>
<dbReference type="EMBL" id="AP021927">
    <property type="protein sequence ID" value="BBQ31528.1"/>
    <property type="molecule type" value="Genomic_DNA"/>
</dbReference>
<dbReference type="AlphaFoldDB" id="A0A6S5UIU5"/>
<gene>
    <name evidence="1" type="ORF">WP2W18E01_31100</name>
</gene>
<evidence type="ECO:0000313" key="1">
    <source>
        <dbReference type="EMBL" id="BBQ31528.1"/>
    </source>
</evidence>
<sequence>MMNGASMILQQRAATRLLLLVCLLVLNCAAQPLARLALLDHAVSCQTLPQFASADDQADKGTPASVQPSSCQLNGKWLSAASLLCVEQLFFAIAFVIALLVPLSRRAPALPPPINVSPPERRLHLTLCVWRE</sequence>
<reference evidence="1 2" key="1">
    <citation type="submission" date="2019-12" db="EMBL/GenBank/DDBJ databases">
        <title>complete genome sequences of Aeromonas caviae str. WP2-W18-ESBL-01 isolated from wastewater treatment plant effluent.</title>
        <authorList>
            <person name="Sekizuka T."/>
            <person name="Itokawa K."/>
            <person name="Yatsu K."/>
            <person name="Inamine Y."/>
            <person name="Kuroda M."/>
        </authorList>
    </citation>
    <scope>NUCLEOTIDE SEQUENCE [LARGE SCALE GENOMIC DNA]</scope>
    <source>
        <strain evidence="1 2">WP2-W18-ESBL-01</strain>
    </source>
</reference>
<dbReference type="Proteomes" id="UP000515756">
    <property type="component" value="Chromosome"/>
</dbReference>
<name>A0A6S5UIU5_AERCA</name>
<organism evidence="1 2">
    <name type="scientific">Aeromonas caviae</name>
    <name type="common">Aeromonas punctata</name>
    <dbReference type="NCBI Taxonomy" id="648"/>
    <lineage>
        <taxon>Bacteria</taxon>
        <taxon>Pseudomonadati</taxon>
        <taxon>Pseudomonadota</taxon>
        <taxon>Gammaproteobacteria</taxon>
        <taxon>Aeromonadales</taxon>
        <taxon>Aeromonadaceae</taxon>
        <taxon>Aeromonas</taxon>
    </lineage>
</organism>